<feature type="signal peptide" evidence="1">
    <location>
        <begin position="1"/>
        <end position="25"/>
    </location>
</feature>
<dbReference type="EMBL" id="JBHULU010000022">
    <property type="protein sequence ID" value="MFD2515865.1"/>
    <property type="molecule type" value="Genomic_DNA"/>
</dbReference>
<feature type="chain" id="PRO_5046401323" evidence="1">
    <location>
        <begin position="26"/>
        <end position="316"/>
    </location>
</feature>
<evidence type="ECO:0000256" key="1">
    <source>
        <dbReference type="SAM" id="SignalP"/>
    </source>
</evidence>
<dbReference type="Pfam" id="PF19867">
    <property type="entry name" value="DUF6340"/>
    <property type="match status" value="1"/>
</dbReference>
<dbReference type="Gene3D" id="1.25.40.10">
    <property type="entry name" value="Tetratricopeptide repeat domain"/>
    <property type="match status" value="1"/>
</dbReference>
<organism evidence="2 3">
    <name type="scientific">Pontibacter locisalis</name>
    <dbReference type="NCBI Taxonomy" id="1719035"/>
    <lineage>
        <taxon>Bacteria</taxon>
        <taxon>Pseudomonadati</taxon>
        <taxon>Bacteroidota</taxon>
        <taxon>Cytophagia</taxon>
        <taxon>Cytophagales</taxon>
        <taxon>Hymenobacteraceae</taxon>
        <taxon>Pontibacter</taxon>
    </lineage>
</organism>
<reference evidence="3" key="1">
    <citation type="journal article" date="2019" name="Int. J. Syst. Evol. Microbiol.">
        <title>The Global Catalogue of Microorganisms (GCM) 10K type strain sequencing project: providing services to taxonomists for standard genome sequencing and annotation.</title>
        <authorList>
            <consortium name="The Broad Institute Genomics Platform"/>
            <consortium name="The Broad Institute Genome Sequencing Center for Infectious Disease"/>
            <person name="Wu L."/>
            <person name="Ma J."/>
        </authorList>
    </citation>
    <scope>NUCLEOTIDE SEQUENCE [LARGE SCALE GENOMIC DNA]</scope>
    <source>
        <strain evidence="3">KCTC 42498</strain>
    </source>
</reference>
<dbReference type="InterPro" id="IPR011990">
    <property type="entry name" value="TPR-like_helical_dom_sf"/>
</dbReference>
<dbReference type="InterPro" id="IPR045921">
    <property type="entry name" value="DUF6340"/>
</dbReference>
<accession>A0ABW5IR47</accession>
<dbReference type="SUPFAM" id="SSF81901">
    <property type="entry name" value="HCP-like"/>
    <property type="match status" value="1"/>
</dbReference>
<name>A0ABW5IR47_9BACT</name>
<dbReference type="Proteomes" id="UP001597544">
    <property type="component" value="Unassembled WGS sequence"/>
</dbReference>
<keyword evidence="3" id="KW-1185">Reference proteome</keyword>
<proteinExistence type="predicted"/>
<dbReference type="PROSITE" id="PS51257">
    <property type="entry name" value="PROKAR_LIPOPROTEIN"/>
    <property type="match status" value="1"/>
</dbReference>
<comment type="caution">
    <text evidence="2">The sequence shown here is derived from an EMBL/GenBank/DDBJ whole genome shotgun (WGS) entry which is preliminary data.</text>
</comment>
<evidence type="ECO:0000313" key="3">
    <source>
        <dbReference type="Proteomes" id="UP001597544"/>
    </source>
</evidence>
<gene>
    <name evidence="2" type="ORF">ACFSRY_18480</name>
</gene>
<evidence type="ECO:0000313" key="2">
    <source>
        <dbReference type="EMBL" id="MFD2515865.1"/>
    </source>
</evidence>
<dbReference type="RefSeq" id="WP_377511520.1">
    <property type="nucleotide sequence ID" value="NZ_JBHULU010000022.1"/>
</dbReference>
<sequence>MKKTIINLALFIVAGLSLMSCTSQLFIDTTLPPAVDVGNEQWKVVAIKRFNPALLPFKREKKTEVFQNGADEALAGVLEAIHQDHTYQIVAVDTSSAYLANSPNEQLTRDQVKSIHQKYPHHLLLTLDNIDASFHQMTTREKDSDETVVKTAHYTLITTTTWTLYDSLGTVLDRMSLRQEEPYQTRDVVSGLLAVGPSMGNAGPAVNRLAWRTGKSYWRRLSPQRVSLVRPYYSMKAFEPAAYQIAAGKWDQAIALLQPLAESKNRKDAGKAAYNLAVVHEAKGDIKGAQRWARQAADSGNKLAALLLPDLQNYGN</sequence>
<keyword evidence="1" id="KW-0732">Signal</keyword>
<protein>
    <submittedName>
        <fullName evidence="2">DUF6340 family protein</fullName>
    </submittedName>
</protein>